<keyword evidence="3" id="KW-1185">Reference proteome</keyword>
<accession>A0ABW4KPR3</accession>
<reference evidence="3" key="1">
    <citation type="journal article" date="2019" name="Int. J. Syst. Evol. Microbiol.">
        <title>The Global Catalogue of Microorganisms (GCM) 10K type strain sequencing project: providing services to taxonomists for standard genome sequencing and annotation.</title>
        <authorList>
            <consortium name="The Broad Institute Genomics Platform"/>
            <consortium name="The Broad Institute Genome Sequencing Center for Infectious Disease"/>
            <person name="Wu L."/>
            <person name="Ma J."/>
        </authorList>
    </citation>
    <scope>NUCLEOTIDE SEQUENCE [LARGE SCALE GENOMIC DNA]</scope>
    <source>
        <strain evidence="3">LMG 29247</strain>
    </source>
</reference>
<organism evidence="2 3">
    <name type="scientific">Ottowia flava</name>
    <dbReference type="NCBI Taxonomy" id="2675430"/>
    <lineage>
        <taxon>Bacteria</taxon>
        <taxon>Pseudomonadati</taxon>
        <taxon>Pseudomonadota</taxon>
        <taxon>Betaproteobacteria</taxon>
        <taxon>Burkholderiales</taxon>
        <taxon>Comamonadaceae</taxon>
        <taxon>Ottowia</taxon>
    </lineage>
</organism>
<sequence length="64" mass="6712">MAPGNSNGHKLETAPKTAQLPIATKKAPSLQDLVRQPRQATHKAPPAAASANRSMVALDMVRAV</sequence>
<dbReference type="EMBL" id="JBHUEJ010000003">
    <property type="protein sequence ID" value="MFD1709193.1"/>
    <property type="molecule type" value="Genomic_DNA"/>
</dbReference>
<protein>
    <submittedName>
        <fullName evidence="2">Uncharacterized protein</fullName>
    </submittedName>
</protein>
<evidence type="ECO:0000313" key="3">
    <source>
        <dbReference type="Proteomes" id="UP001597304"/>
    </source>
</evidence>
<comment type="caution">
    <text evidence="2">The sequence shown here is derived from an EMBL/GenBank/DDBJ whole genome shotgun (WGS) entry which is preliminary data.</text>
</comment>
<evidence type="ECO:0000313" key="2">
    <source>
        <dbReference type="EMBL" id="MFD1709193.1"/>
    </source>
</evidence>
<name>A0ABW4KPR3_9BURK</name>
<feature type="region of interest" description="Disordered" evidence="1">
    <location>
        <begin position="1"/>
        <end position="52"/>
    </location>
</feature>
<gene>
    <name evidence="2" type="ORF">ACFSF0_01100</name>
</gene>
<dbReference type="RefSeq" id="WP_377615025.1">
    <property type="nucleotide sequence ID" value="NZ_JBHUEJ010000003.1"/>
</dbReference>
<dbReference type="Proteomes" id="UP001597304">
    <property type="component" value="Unassembled WGS sequence"/>
</dbReference>
<evidence type="ECO:0000256" key="1">
    <source>
        <dbReference type="SAM" id="MobiDB-lite"/>
    </source>
</evidence>
<proteinExistence type="predicted"/>